<dbReference type="FunFam" id="3.40.50.150:FF:000013">
    <property type="entry name" value="Spermidine synthase"/>
    <property type="match status" value="1"/>
</dbReference>
<dbReference type="Gene3D" id="2.30.140.10">
    <property type="entry name" value="Spermidine synthase, tetramerisation domain"/>
    <property type="match status" value="1"/>
</dbReference>
<dbReference type="PROSITE" id="PS01330">
    <property type="entry name" value="PABS_1"/>
    <property type="match status" value="1"/>
</dbReference>
<sequence length="316" mass="36404">MSERIGYSNNRFGLNNCQRENGEETDGKEHGWFNETAALHSEDIVISTRINRLIYQKRSDYQNILIFQNQIFGRCLALDDAMQCTELDECAYQEMMAFLPLNVHNDPKRVLIVGGGDGGVARECCKHPLVEQIVQCEIDQQVVDASKRYLPFMSEGFKNDKLKLNFQDGYEFVRQNPNEFDVIITDSCDPKGPAELLFNNEYFQQLFQCLRPGGIICSQAESYWYELKFIQSLFDRVSKIFPSISYATTSVPSYPSGQIGFLLASKEANVNFTEPKHRFSEEDCERFGLKYYSDSMHKASFVLPRFVQKALKQSRK</sequence>
<dbReference type="GO" id="GO:0004766">
    <property type="term" value="F:spermidine synthase activity"/>
    <property type="evidence" value="ECO:0007669"/>
    <property type="project" value="TreeGrafter"/>
</dbReference>
<dbReference type="RefSeq" id="XP_027196434.1">
    <property type="nucleotide sequence ID" value="XM_027340633.1"/>
</dbReference>
<organism evidence="6 7">
    <name type="scientific">Dermatophagoides pteronyssinus</name>
    <name type="common">European house dust mite</name>
    <dbReference type="NCBI Taxonomy" id="6956"/>
    <lineage>
        <taxon>Eukaryota</taxon>
        <taxon>Metazoa</taxon>
        <taxon>Ecdysozoa</taxon>
        <taxon>Arthropoda</taxon>
        <taxon>Chelicerata</taxon>
        <taxon>Arachnida</taxon>
        <taxon>Acari</taxon>
        <taxon>Acariformes</taxon>
        <taxon>Sarcoptiformes</taxon>
        <taxon>Astigmata</taxon>
        <taxon>Psoroptidia</taxon>
        <taxon>Analgoidea</taxon>
        <taxon>Pyroglyphidae</taxon>
        <taxon>Dermatophagoidinae</taxon>
        <taxon>Dermatophagoides</taxon>
    </lineage>
</organism>
<comment type="similarity">
    <text evidence="1 4">Belongs to the spermidine/spermine synthase family.</text>
</comment>
<dbReference type="InterPro" id="IPR035246">
    <property type="entry name" value="Spermidine_synt_N"/>
</dbReference>
<accession>A0A6P6XWZ6</accession>
<dbReference type="NCBIfam" id="NF037959">
    <property type="entry name" value="MFS_SpdSyn"/>
    <property type="match status" value="1"/>
</dbReference>
<feature type="active site" description="Proton acceptor" evidence="3">
    <location>
        <position position="186"/>
    </location>
</feature>
<dbReference type="FunCoup" id="A0A6P6XWZ6">
    <property type="interactions" value="1023"/>
</dbReference>
<dbReference type="HAMAP" id="MF_00198">
    <property type="entry name" value="Spermidine_synth"/>
    <property type="match status" value="1"/>
</dbReference>
<dbReference type="InterPro" id="IPR030374">
    <property type="entry name" value="PABS"/>
</dbReference>
<dbReference type="PANTHER" id="PTHR11558:SF11">
    <property type="entry name" value="SPERMIDINE SYNTHASE"/>
    <property type="match status" value="1"/>
</dbReference>
<dbReference type="InParanoid" id="A0A6P6XWZ6"/>
<dbReference type="GeneID" id="113790930"/>
<dbReference type="NCBIfam" id="NF002010">
    <property type="entry name" value="PRK00811.1"/>
    <property type="match status" value="1"/>
</dbReference>
<dbReference type="KEGG" id="dpte:113790930"/>
<dbReference type="CDD" id="cd02440">
    <property type="entry name" value="AdoMet_MTases"/>
    <property type="match status" value="1"/>
</dbReference>
<dbReference type="GO" id="GO:0005829">
    <property type="term" value="C:cytosol"/>
    <property type="evidence" value="ECO:0007669"/>
    <property type="project" value="TreeGrafter"/>
</dbReference>
<dbReference type="Proteomes" id="UP000515146">
    <property type="component" value="Unplaced"/>
</dbReference>
<dbReference type="AlphaFoldDB" id="A0A6P6XWZ6"/>
<dbReference type="GO" id="GO:0008295">
    <property type="term" value="P:spermidine biosynthetic process"/>
    <property type="evidence" value="ECO:0007669"/>
    <property type="project" value="TreeGrafter"/>
</dbReference>
<reference evidence="7" key="1">
    <citation type="submission" date="2025-08" db="UniProtKB">
        <authorList>
            <consortium name="RefSeq"/>
        </authorList>
    </citation>
    <scope>IDENTIFICATION</scope>
    <source>
        <strain evidence="7">Airmid</strain>
    </source>
</reference>
<dbReference type="OrthoDB" id="38125at2759"/>
<evidence type="ECO:0000256" key="4">
    <source>
        <dbReference type="RuleBase" id="RU003836"/>
    </source>
</evidence>
<feature type="domain" description="PABS" evidence="5">
    <location>
        <begin position="30"/>
        <end position="266"/>
    </location>
</feature>
<evidence type="ECO:0000256" key="1">
    <source>
        <dbReference type="ARBA" id="ARBA00007867"/>
    </source>
</evidence>
<evidence type="ECO:0000313" key="7">
    <source>
        <dbReference type="RefSeq" id="XP_027196434.1"/>
    </source>
</evidence>
<dbReference type="Pfam" id="PF01564">
    <property type="entry name" value="Spermine_synth"/>
    <property type="match status" value="1"/>
</dbReference>
<dbReference type="PANTHER" id="PTHR11558">
    <property type="entry name" value="SPERMIDINE/SPERMINE SYNTHASE"/>
    <property type="match status" value="1"/>
</dbReference>
<dbReference type="Pfam" id="PF17284">
    <property type="entry name" value="Spermine_synt_N"/>
    <property type="match status" value="1"/>
</dbReference>
<gene>
    <name evidence="7" type="primary">LOC113790930</name>
</gene>
<dbReference type="PROSITE" id="PS51006">
    <property type="entry name" value="PABS_2"/>
    <property type="match status" value="1"/>
</dbReference>
<evidence type="ECO:0000256" key="3">
    <source>
        <dbReference type="PROSITE-ProRule" id="PRU00354"/>
    </source>
</evidence>
<dbReference type="OMA" id="HIYNEMI"/>
<proteinExistence type="inferred from homology"/>
<evidence type="ECO:0000256" key="2">
    <source>
        <dbReference type="ARBA" id="ARBA00022679"/>
    </source>
</evidence>
<dbReference type="InterPro" id="IPR001045">
    <property type="entry name" value="Spermi_synthase"/>
</dbReference>
<dbReference type="SUPFAM" id="SSF53335">
    <property type="entry name" value="S-adenosyl-L-methionine-dependent methyltransferases"/>
    <property type="match status" value="1"/>
</dbReference>
<evidence type="ECO:0000259" key="5">
    <source>
        <dbReference type="PROSITE" id="PS51006"/>
    </source>
</evidence>
<keyword evidence="3" id="KW-0620">Polyamine biosynthesis</keyword>
<dbReference type="InterPro" id="IPR029063">
    <property type="entry name" value="SAM-dependent_MTases_sf"/>
</dbReference>
<dbReference type="NCBIfam" id="TIGR00417">
    <property type="entry name" value="speE"/>
    <property type="match status" value="1"/>
</dbReference>
<dbReference type="Gene3D" id="3.40.50.150">
    <property type="entry name" value="Vaccinia Virus protein VP39"/>
    <property type="match status" value="1"/>
</dbReference>
<evidence type="ECO:0000313" key="6">
    <source>
        <dbReference type="Proteomes" id="UP000515146"/>
    </source>
</evidence>
<name>A0A6P6XWZ6_DERPT</name>
<dbReference type="InterPro" id="IPR030373">
    <property type="entry name" value="PABS_CS"/>
</dbReference>
<dbReference type="InterPro" id="IPR037163">
    <property type="entry name" value="Spermidine_synt_N_sf"/>
</dbReference>
<protein>
    <submittedName>
        <fullName evidence="7">Spermidine synthase-like</fullName>
    </submittedName>
</protein>
<keyword evidence="6" id="KW-1185">Reference proteome</keyword>
<keyword evidence="2 3" id="KW-0808">Transferase</keyword>